<protein>
    <submittedName>
        <fullName evidence="1">Deoxyribose-phosphate aldolase</fullName>
    </submittedName>
</protein>
<comment type="caution">
    <text evidence="1">The sequence shown here is derived from an EMBL/GenBank/DDBJ whole genome shotgun (WGS) entry which is preliminary data.</text>
</comment>
<evidence type="ECO:0000313" key="2">
    <source>
        <dbReference type="Proteomes" id="UP000321080"/>
    </source>
</evidence>
<sequence>MDANVTIDKSIRVSGGDLIKTSTIEFDFRDIHYIAIRNNGSFELGRSFSKDSLIFTDKLSNSGFKRTINDVLVKVSDSMIPRYSASVNSVHYFSVLPYGLNDAAVNKSYLNDVNIKGNTYHKIKVIFNEECGGEDYEDIFFYFVNKDTFKVDYLSYSYAENHGIGLRFREAYNERFVNGIRFVDYNNYKPKEKSESLENLEILFENNGLELLSKIQLKNVKVN</sequence>
<keyword evidence="2" id="KW-1185">Reference proteome</keyword>
<dbReference type="OrthoDB" id="982433at2"/>
<proteinExistence type="predicted"/>
<dbReference type="Pfam" id="PF20113">
    <property type="entry name" value="DUF6503"/>
    <property type="match status" value="1"/>
</dbReference>
<organism evidence="1 2">
    <name type="scientific">Seonamhaeicola maritimus</name>
    <dbReference type="NCBI Taxonomy" id="2591822"/>
    <lineage>
        <taxon>Bacteria</taxon>
        <taxon>Pseudomonadati</taxon>
        <taxon>Bacteroidota</taxon>
        <taxon>Flavobacteriia</taxon>
        <taxon>Flavobacteriales</taxon>
        <taxon>Flavobacteriaceae</taxon>
    </lineage>
</organism>
<dbReference type="Proteomes" id="UP000321080">
    <property type="component" value="Unassembled WGS sequence"/>
</dbReference>
<dbReference type="InterPro" id="IPR045444">
    <property type="entry name" value="DUF6503"/>
</dbReference>
<dbReference type="EMBL" id="VRKQ01000018">
    <property type="protein sequence ID" value="TXG35474.1"/>
    <property type="molecule type" value="Genomic_DNA"/>
</dbReference>
<dbReference type="AlphaFoldDB" id="A0A5C7GFF3"/>
<evidence type="ECO:0000313" key="1">
    <source>
        <dbReference type="EMBL" id="TXG35474.1"/>
    </source>
</evidence>
<gene>
    <name evidence="1" type="ORF">FUA22_16665</name>
</gene>
<name>A0A5C7GFF3_9FLAO</name>
<reference evidence="1 2" key="1">
    <citation type="submission" date="2019-08" db="EMBL/GenBank/DDBJ databases">
        <title>Seonamhaeicola sediminis sp. nov., isolated from marine sediment.</title>
        <authorList>
            <person name="Cao W.R."/>
        </authorList>
    </citation>
    <scope>NUCLEOTIDE SEQUENCE [LARGE SCALE GENOMIC DNA]</scope>
    <source>
        <strain evidence="1 2">1505</strain>
    </source>
</reference>
<accession>A0A5C7GFF3</accession>